<organism evidence="2 3">
    <name type="scientific">Pollutimonas nitritireducens</name>
    <dbReference type="NCBI Taxonomy" id="2045209"/>
    <lineage>
        <taxon>Bacteria</taxon>
        <taxon>Pseudomonadati</taxon>
        <taxon>Pseudomonadota</taxon>
        <taxon>Betaproteobacteria</taxon>
        <taxon>Burkholderiales</taxon>
        <taxon>Alcaligenaceae</taxon>
        <taxon>Pollutimonas</taxon>
    </lineage>
</organism>
<dbReference type="InterPro" id="IPR000182">
    <property type="entry name" value="GNAT_dom"/>
</dbReference>
<dbReference type="OrthoDB" id="5459937at2"/>
<gene>
    <name evidence="2" type="ORF">CR155_16445</name>
</gene>
<dbReference type="PANTHER" id="PTHR43072">
    <property type="entry name" value="N-ACETYLTRANSFERASE"/>
    <property type="match status" value="1"/>
</dbReference>
<dbReference type="SUPFAM" id="SSF55729">
    <property type="entry name" value="Acyl-CoA N-acyltransferases (Nat)"/>
    <property type="match status" value="1"/>
</dbReference>
<dbReference type="Gene3D" id="3.40.630.30">
    <property type="match status" value="1"/>
</dbReference>
<dbReference type="InterPro" id="IPR016181">
    <property type="entry name" value="Acyl_CoA_acyltransferase"/>
</dbReference>
<dbReference type="PANTHER" id="PTHR43072:SF8">
    <property type="entry name" value="ACYLTRANSFERASE FABY-RELATED"/>
    <property type="match status" value="1"/>
</dbReference>
<protein>
    <submittedName>
        <fullName evidence="2">GNAT family N-acetyltransferase</fullName>
    </submittedName>
</protein>
<evidence type="ECO:0000259" key="1">
    <source>
        <dbReference type="PROSITE" id="PS51186"/>
    </source>
</evidence>
<proteinExistence type="predicted"/>
<feature type="domain" description="N-acetyltransferase" evidence="1">
    <location>
        <begin position="25"/>
        <end position="188"/>
    </location>
</feature>
<keyword evidence="3" id="KW-1185">Reference proteome</keyword>
<dbReference type="PROSITE" id="PS51186">
    <property type="entry name" value="GNAT"/>
    <property type="match status" value="1"/>
</dbReference>
<name>A0A2N4UCF2_9BURK</name>
<dbReference type="Pfam" id="PF13420">
    <property type="entry name" value="Acetyltransf_4"/>
    <property type="match status" value="1"/>
</dbReference>
<evidence type="ECO:0000313" key="3">
    <source>
        <dbReference type="Proteomes" id="UP000234328"/>
    </source>
</evidence>
<sequence length="197" mass="21612">MSSANIAQAAARAGRVVATTAHPALIIRDATPDDMAAVQRIYAEHVLHGTATFEEVPPSVDEMRERRARTLEAGMPYLVAVLNDEVVGYCYATQYRPRVAYRYTIEDSIYLAENQAGKGLGKPLLAALIERCEQGPWRQMIAVIAGNNNFSSIGLHRSMGFTHAGTQVATGFKFNEWIDVVFMQRALGAGKNSLPDR</sequence>
<dbReference type="GO" id="GO:0016747">
    <property type="term" value="F:acyltransferase activity, transferring groups other than amino-acyl groups"/>
    <property type="evidence" value="ECO:0007669"/>
    <property type="project" value="InterPro"/>
</dbReference>
<reference evidence="2 3" key="1">
    <citation type="submission" date="2017-10" db="EMBL/GenBank/DDBJ databases">
        <title>Two draft genome sequences of Pusillimonas sp. strains isolated from a nitrate- and radionuclide-contaminated groundwater in Russia.</title>
        <authorList>
            <person name="Grouzdev D.S."/>
            <person name="Tourova T.P."/>
            <person name="Goeva M.A."/>
            <person name="Babich T.L."/>
            <person name="Sokolova D.S."/>
            <person name="Abdullin R."/>
            <person name="Poltaraus A.B."/>
            <person name="Toshchakov S.V."/>
            <person name="Nazina T.N."/>
        </authorList>
    </citation>
    <scope>NUCLEOTIDE SEQUENCE [LARGE SCALE GENOMIC DNA]</scope>
    <source>
        <strain evidence="2 3">JR1/69-2-13</strain>
    </source>
</reference>
<dbReference type="CDD" id="cd04301">
    <property type="entry name" value="NAT_SF"/>
    <property type="match status" value="1"/>
</dbReference>
<dbReference type="EMBL" id="PDNV01000011">
    <property type="protein sequence ID" value="PLC52673.1"/>
    <property type="molecule type" value="Genomic_DNA"/>
</dbReference>
<dbReference type="AlphaFoldDB" id="A0A2N4UCF2"/>
<dbReference type="RefSeq" id="WP_102071132.1">
    <property type="nucleotide sequence ID" value="NZ_PDNV01000011.1"/>
</dbReference>
<evidence type="ECO:0000313" key="2">
    <source>
        <dbReference type="EMBL" id="PLC52673.1"/>
    </source>
</evidence>
<keyword evidence="2" id="KW-0808">Transferase</keyword>
<dbReference type="Proteomes" id="UP000234328">
    <property type="component" value="Unassembled WGS sequence"/>
</dbReference>
<accession>A0A2N4UCF2</accession>
<comment type="caution">
    <text evidence="2">The sequence shown here is derived from an EMBL/GenBank/DDBJ whole genome shotgun (WGS) entry which is preliminary data.</text>
</comment>